<dbReference type="Gene3D" id="3.30.450.50">
    <property type="entry name" value="Longin domain"/>
    <property type="match status" value="1"/>
</dbReference>
<dbReference type="GeneID" id="28856285"/>
<dbReference type="OrthoDB" id="27923at2759"/>
<evidence type="ECO:0000256" key="1">
    <source>
        <dbReference type="PROSITE-ProRule" id="PRU00290"/>
    </source>
</evidence>
<dbReference type="GO" id="GO:0005794">
    <property type="term" value="C:Golgi apparatus"/>
    <property type="evidence" value="ECO:0007669"/>
    <property type="project" value="TreeGrafter"/>
</dbReference>
<evidence type="ECO:0000259" key="2">
    <source>
        <dbReference type="PROSITE" id="PS50892"/>
    </source>
</evidence>
<dbReference type="STRING" id="1380566.A0A179FCX8"/>
<dbReference type="KEGG" id="pchm:VFPPC_14523"/>
<gene>
    <name evidence="3" type="ORF">VFPPC_14523</name>
</gene>
<dbReference type="SUPFAM" id="SSF58038">
    <property type="entry name" value="SNARE fusion complex"/>
    <property type="match status" value="1"/>
</dbReference>
<feature type="domain" description="V-SNARE coiled-coil homology" evidence="2">
    <location>
        <begin position="206"/>
        <end position="269"/>
    </location>
</feature>
<dbReference type="GO" id="GO:0006888">
    <property type="term" value="P:endoplasmic reticulum to Golgi vesicle-mediated transport"/>
    <property type="evidence" value="ECO:0007669"/>
    <property type="project" value="TreeGrafter"/>
</dbReference>
<protein>
    <submittedName>
        <fullName evidence="3">Synaptobrevin domain-containing protein</fullName>
    </submittedName>
</protein>
<dbReference type="RefSeq" id="XP_018140721.1">
    <property type="nucleotide sequence ID" value="XM_018292291.1"/>
</dbReference>
<dbReference type="AlphaFoldDB" id="A0A179FCX8"/>
<proteinExistence type="predicted"/>
<dbReference type="GO" id="GO:0005484">
    <property type="term" value="F:SNAP receptor activity"/>
    <property type="evidence" value="ECO:0007669"/>
    <property type="project" value="TreeGrafter"/>
</dbReference>
<dbReference type="InterPro" id="IPR042855">
    <property type="entry name" value="V_SNARE_CC"/>
</dbReference>
<name>A0A179FCX8_METCM</name>
<sequence length="287" mass="31697">MSSTKTKSQETTGPLLVYYAGIFSYDPSIVEYEVNKEVQKAPSKDRKPSRQLVAALCPKHFNLFTRGTAFYGLSQGALDLAQHAVPGERGAVVLPDKVSLGIKDIAIDARSHFIALKNGICGVVVTSQAYASTTAQGLIGRLVSEFLAMFPDWTSEDFKVASEVDLGKEKPSLSGVQGTLEAKLKSFRGNILKQMDEAHDPKNFSALEKIQNELKETRVVLERTVEEVLNRGEKLDMLVGKSDALQAESQQFYSRLSPIVQLIEDFQFPNRTILEGAKQQNSFCKCM</sequence>
<dbReference type="Gene3D" id="1.20.5.110">
    <property type="match status" value="1"/>
</dbReference>
<keyword evidence="4" id="KW-1185">Reference proteome</keyword>
<evidence type="ECO:0000313" key="3">
    <source>
        <dbReference type="EMBL" id="OAQ63141.1"/>
    </source>
</evidence>
<comment type="caution">
    <text evidence="3">The sequence shown here is derived from an EMBL/GenBank/DDBJ whole genome shotgun (WGS) entry which is preliminary data.</text>
</comment>
<dbReference type="PANTHER" id="PTHR45806">
    <property type="entry name" value="SYNAPTOBREVIN HOMOLOG YKT6"/>
    <property type="match status" value="1"/>
</dbReference>
<dbReference type="PROSITE" id="PS50892">
    <property type="entry name" value="V_SNARE"/>
    <property type="match status" value="1"/>
</dbReference>
<keyword evidence="1" id="KW-0175">Coiled coil</keyword>
<organism evidence="3 4">
    <name type="scientific">Pochonia chlamydosporia 170</name>
    <dbReference type="NCBI Taxonomy" id="1380566"/>
    <lineage>
        <taxon>Eukaryota</taxon>
        <taxon>Fungi</taxon>
        <taxon>Dikarya</taxon>
        <taxon>Ascomycota</taxon>
        <taxon>Pezizomycotina</taxon>
        <taxon>Sordariomycetes</taxon>
        <taxon>Hypocreomycetidae</taxon>
        <taxon>Hypocreales</taxon>
        <taxon>Clavicipitaceae</taxon>
        <taxon>Pochonia</taxon>
    </lineage>
</organism>
<accession>A0A179FCX8</accession>
<dbReference type="Pfam" id="PF00957">
    <property type="entry name" value="Synaptobrevin"/>
    <property type="match status" value="1"/>
</dbReference>
<dbReference type="PANTHER" id="PTHR45806:SF1">
    <property type="entry name" value="SYNAPTOBREVIN HOMOLOG YKT6"/>
    <property type="match status" value="1"/>
</dbReference>
<dbReference type="EMBL" id="LSBJ02000006">
    <property type="protein sequence ID" value="OAQ63141.1"/>
    <property type="molecule type" value="Genomic_DNA"/>
</dbReference>
<dbReference type="Proteomes" id="UP000078397">
    <property type="component" value="Unassembled WGS sequence"/>
</dbReference>
<evidence type="ECO:0000313" key="4">
    <source>
        <dbReference type="Proteomes" id="UP000078397"/>
    </source>
</evidence>
<reference evidence="3 4" key="1">
    <citation type="journal article" date="2016" name="PLoS Pathog.">
        <title>Biosynthesis of antibiotic leucinostatins in bio-control fungus Purpureocillium lilacinum and their inhibition on phytophthora revealed by genome mining.</title>
        <authorList>
            <person name="Wang G."/>
            <person name="Liu Z."/>
            <person name="Lin R."/>
            <person name="Li E."/>
            <person name="Mao Z."/>
            <person name="Ling J."/>
            <person name="Yang Y."/>
            <person name="Yin W.B."/>
            <person name="Xie B."/>
        </authorList>
    </citation>
    <scope>NUCLEOTIDE SEQUENCE [LARGE SCALE GENOMIC DNA]</scope>
    <source>
        <strain evidence="3">170</strain>
    </source>
</reference>